<dbReference type="GO" id="GO:0008017">
    <property type="term" value="F:microtubule binding"/>
    <property type="evidence" value="ECO:0007669"/>
    <property type="project" value="InterPro"/>
</dbReference>
<evidence type="ECO:0000313" key="4">
    <source>
        <dbReference type="EMBL" id="KAK8936775.1"/>
    </source>
</evidence>
<dbReference type="InterPro" id="IPR007145">
    <property type="entry name" value="MAP65_Ase1_PRC1"/>
</dbReference>
<dbReference type="PANTHER" id="PTHR19321:SF3">
    <property type="entry name" value="65-KDA MICROTUBULE-ASSOCIATED PROTEIN 8"/>
    <property type="match status" value="1"/>
</dbReference>
<evidence type="ECO:0000256" key="3">
    <source>
        <dbReference type="SAM" id="Coils"/>
    </source>
</evidence>
<comment type="caution">
    <text evidence="4">The sequence shown here is derived from an EMBL/GenBank/DDBJ whole genome shotgun (WGS) entry which is preliminary data.</text>
</comment>
<feature type="coiled-coil region" evidence="3">
    <location>
        <begin position="124"/>
        <end position="187"/>
    </location>
</feature>
<name>A0AAP0G4H9_9ASPA</name>
<keyword evidence="3" id="KW-0175">Coiled coil</keyword>
<keyword evidence="5" id="KW-1185">Reference proteome</keyword>
<dbReference type="PANTHER" id="PTHR19321">
    <property type="entry name" value="PROTEIN REGULATOR OF CYTOKINESIS 1 PRC1-RELATED"/>
    <property type="match status" value="1"/>
</dbReference>
<dbReference type="AlphaFoldDB" id="A0AAP0G4H9"/>
<dbReference type="GO" id="GO:0005874">
    <property type="term" value="C:microtubule"/>
    <property type="evidence" value="ECO:0007669"/>
    <property type="project" value="UniProtKB-KW"/>
</dbReference>
<protein>
    <submittedName>
        <fullName evidence="4">65-kDa microtubule-associated protein 8</fullName>
    </submittedName>
</protein>
<dbReference type="Pfam" id="PF03999">
    <property type="entry name" value="MAP65_ASE1"/>
    <property type="match status" value="1"/>
</dbReference>
<evidence type="ECO:0000256" key="1">
    <source>
        <dbReference type="ARBA" id="ARBA00006187"/>
    </source>
</evidence>
<keyword evidence="2" id="KW-0493">Microtubule</keyword>
<accession>A0AAP0G4H9</accession>
<dbReference type="Proteomes" id="UP001418222">
    <property type="component" value="Unassembled WGS sequence"/>
</dbReference>
<gene>
    <name evidence="4" type="primary">MAP65-8</name>
    <name evidence="4" type="ORF">KSP39_PZI012441</name>
</gene>
<dbReference type="EMBL" id="JBBWWQ010000010">
    <property type="protein sequence ID" value="KAK8936775.1"/>
    <property type="molecule type" value="Genomic_DNA"/>
</dbReference>
<dbReference type="GO" id="GO:0005819">
    <property type="term" value="C:spindle"/>
    <property type="evidence" value="ECO:0007669"/>
    <property type="project" value="TreeGrafter"/>
</dbReference>
<dbReference type="Gene3D" id="1.20.58.1520">
    <property type="match status" value="1"/>
</dbReference>
<evidence type="ECO:0000256" key="2">
    <source>
        <dbReference type="ARBA" id="ARBA00022701"/>
    </source>
</evidence>
<reference evidence="4 5" key="1">
    <citation type="journal article" date="2022" name="Nat. Plants">
        <title>Genomes of leafy and leafless Platanthera orchids illuminate the evolution of mycoheterotrophy.</title>
        <authorList>
            <person name="Li M.H."/>
            <person name="Liu K.W."/>
            <person name="Li Z."/>
            <person name="Lu H.C."/>
            <person name="Ye Q.L."/>
            <person name="Zhang D."/>
            <person name="Wang J.Y."/>
            <person name="Li Y.F."/>
            <person name="Zhong Z.M."/>
            <person name="Liu X."/>
            <person name="Yu X."/>
            <person name="Liu D.K."/>
            <person name="Tu X.D."/>
            <person name="Liu B."/>
            <person name="Hao Y."/>
            <person name="Liao X.Y."/>
            <person name="Jiang Y.T."/>
            <person name="Sun W.H."/>
            <person name="Chen J."/>
            <person name="Chen Y.Q."/>
            <person name="Ai Y."/>
            <person name="Zhai J.W."/>
            <person name="Wu S.S."/>
            <person name="Zhou Z."/>
            <person name="Hsiao Y.Y."/>
            <person name="Wu W.L."/>
            <person name="Chen Y.Y."/>
            <person name="Lin Y.F."/>
            <person name="Hsu J.L."/>
            <person name="Li C.Y."/>
            <person name="Wang Z.W."/>
            <person name="Zhao X."/>
            <person name="Zhong W.Y."/>
            <person name="Ma X.K."/>
            <person name="Ma L."/>
            <person name="Huang J."/>
            <person name="Chen G.Z."/>
            <person name="Huang M.Z."/>
            <person name="Huang L."/>
            <person name="Peng D.H."/>
            <person name="Luo Y.B."/>
            <person name="Zou S.Q."/>
            <person name="Chen S.P."/>
            <person name="Lan S."/>
            <person name="Tsai W.C."/>
            <person name="Van de Peer Y."/>
            <person name="Liu Z.J."/>
        </authorList>
    </citation>
    <scope>NUCLEOTIDE SEQUENCE [LARGE SCALE GENOMIC DNA]</scope>
    <source>
        <strain evidence="4">Lor287</strain>
    </source>
</reference>
<evidence type="ECO:0000313" key="5">
    <source>
        <dbReference type="Proteomes" id="UP001418222"/>
    </source>
</evidence>
<comment type="similarity">
    <text evidence="1">Belongs to the MAP65/ASE1 family.</text>
</comment>
<dbReference type="GO" id="GO:0005737">
    <property type="term" value="C:cytoplasm"/>
    <property type="evidence" value="ECO:0007669"/>
    <property type="project" value="TreeGrafter"/>
</dbReference>
<sequence length="508" mass="59386">MPAAILSPEPPESSCSYLLQELQLIWNEVGQDQEERQRVLQELEQECLEAYKRKVDSANITRVRLHRALADSETEFTNLLISLGERSFPGRPEKLSGTLKEQLDLIAPTLKEMQLKKKERVRRFREVQTEIQKIKSEIAGHSKECQNVVVNEGDLSLKKLEEYHNELRRLEREKSNRLLRVEKHLREIRDLAAAMGMESSEIIKGVQCSLDGPSETGSKQISDVILERLDYTVNQLKDEKQKRMDKLDRLGKALVNLWNLMDAPIEDRQQFIKIAIISPSASEGDNFPGSLTVDIIGKVEGEVARLDQLKASKMNELFFKKRIELENICRNSHMELPPEAEMDSIMNLIMRGEMEHHDLIMRMEEHISKAKEEADSRKDIMEKVAKWMASCHEERWLEEFSRDENRYSVSRGAHKNLRRAERGRITVNRIPGLVEIIMVKTKFWEEDRKKIFLYDEVRHRMHSLIYESLHSIEEALCYLTSLACYKVKLRSCQSWKNNNFIIKHLWHV</sequence>
<proteinExistence type="inferred from homology"/>
<dbReference type="GO" id="GO:0000226">
    <property type="term" value="P:microtubule cytoskeleton organization"/>
    <property type="evidence" value="ECO:0007669"/>
    <property type="project" value="InterPro"/>
</dbReference>
<organism evidence="4 5">
    <name type="scientific">Platanthera zijinensis</name>
    <dbReference type="NCBI Taxonomy" id="2320716"/>
    <lineage>
        <taxon>Eukaryota</taxon>
        <taxon>Viridiplantae</taxon>
        <taxon>Streptophyta</taxon>
        <taxon>Embryophyta</taxon>
        <taxon>Tracheophyta</taxon>
        <taxon>Spermatophyta</taxon>
        <taxon>Magnoliopsida</taxon>
        <taxon>Liliopsida</taxon>
        <taxon>Asparagales</taxon>
        <taxon>Orchidaceae</taxon>
        <taxon>Orchidoideae</taxon>
        <taxon>Orchideae</taxon>
        <taxon>Orchidinae</taxon>
        <taxon>Platanthera</taxon>
    </lineage>
</organism>